<feature type="compositionally biased region" description="Low complexity" evidence="7">
    <location>
        <begin position="540"/>
        <end position="554"/>
    </location>
</feature>
<feature type="transmembrane region" description="Helical" evidence="8">
    <location>
        <begin position="602"/>
        <end position="625"/>
    </location>
</feature>
<feature type="compositionally biased region" description="Basic and acidic residues" evidence="7">
    <location>
        <begin position="555"/>
        <end position="565"/>
    </location>
</feature>
<feature type="transmembrane region" description="Helical" evidence="8">
    <location>
        <begin position="132"/>
        <end position="154"/>
    </location>
</feature>
<keyword evidence="5 8" id="KW-0472">Membrane</keyword>
<protein>
    <submittedName>
        <fullName evidence="9">Dur3 urea permease 3</fullName>
    </submittedName>
</protein>
<evidence type="ECO:0000256" key="6">
    <source>
        <dbReference type="RuleBase" id="RU362091"/>
    </source>
</evidence>
<evidence type="ECO:0000256" key="5">
    <source>
        <dbReference type="ARBA" id="ARBA00023136"/>
    </source>
</evidence>
<proteinExistence type="inferred from homology"/>
<dbReference type="GeneID" id="23564718"/>
<dbReference type="OMA" id="CKRALKP"/>
<keyword evidence="4 8" id="KW-1133">Transmembrane helix</keyword>
<feature type="transmembrane region" description="Helical" evidence="8">
    <location>
        <begin position="55"/>
        <end position="71"/>
    </location>
</feature>
<dbReference type="eggNOG" id="KOG2348">
    <property type="taxonomic scope" value="Eukaryota"/>
</dbReference>
<evidence type="ECO:0000256" key="1">
    <source>
        <dbReference type="ARBA" id="ARBA00004141"/>
    </source>
</evidence>
<dbReference type="InParanoid" id="A0A0D1DT38"/>
<gene>
    <name evidence="9" type="primary">dur3-3</name>
    <name evidence="9" type="ORF">UMAG_04577</name>
</gene>
<dbReference type="Gene3D" id="1.20.1730.10">
    <property type="entry name" value="Sodium/glucose cotransporter"/>
    <property type="match status" value="1"/>
</dbReference>
<dbReference type="OrthoDB" id="6132759at2759"/>
<comment type="subcellular location">
    <subcellularLocation>
        <location evidence="1">Membrane</location>
        <topology evidence="1">Multi-pass membrane protein</topology>
    </subcellularLocation>
</comment>
<comment type="similarity">
    <text evidence="2 6">Belongs to the sodium:solute symporter (SSF) (TC 2.A.21) family.</text>
</comment>
<feature type="transmembrane region" description="Helical" evidence="8">
    <location>
        <begin position="334"/>
        <end position="360"/>
    </location>
</feature>
<dbReference type="KEGG" id="uma:UMAG_04577"/>
<feature type="transmembrane region" description="Helical" evidence="8">
    <location>
        <begin position="192"/>
        <end position="215"/>
    </location>
</feature>
<dbReference type="GO" id="GO:0015204">
    <property type="term" value="F:urea transmembrane transporter activity"/>
    <property type="evidence" value="ECO:0000318"/>
    <property type="project" value="GO_Central"/>
</dbReference>
<dbReference type="VEuPathDB" id="FungiDB:UMAG_04577"/>
<feature type="transmembrane region" description="Helical" evidence="8">
    <location>
        <begin position="91"/>
        <end position="111"/>
    </location>
</feature>
<organism evidence="9 10">
    <name type="scientific">Mycosarcoma maydis</name>
    <name type="common">Corn smut fungus</name>
    <name type="synonym">Ustilago maydis</name>
    <dbReference type="NCBI Taxonomy" id="5270"/>
    <lineage>
        <taxon>Eukaryota</taxon>
        <taxon>Fungi</taxon>
        <taxon>Dikarya</taxon>
        <taxon>Basidiomycota</taxon>
        <taxon>Ustilaginomycotina</taxon>
        <taxon>Ustilaginomycetes</taxon>
        <taxon>Ustilaginales</taxon>
        <taxon>Ustilaginaceae</taxon>
        <taxon>Mycosarcoma</taxon>
    </lineage>
</organism>
<feature type="transmembrane region" description="Helical" evidence="8">
    <location>
        <begin position="453"/>
        <end position="472"/>
    </location>
</feature>
<dbReference type="AlphaFoldDB" id="A0A0D1DT38"/>
<feature type="transmembrane region" description="Helical" evidence="8">
    <location>
        <begin position="424"/>
        <end position="446"/>
    </location>
</feature>
<feature type="region of interest" description="Disordered" evidence="7">
    <location>
        <begin position="537"/>
        <end position="565"/>
    </location>
</feature>
<dbReference type="PANTHER" id="PTHR46154">
    <property type="match status" value="1"/>
</dbReference>
<dbReference type="NCBIfam" id="TIGR00813">
    <property type="entry name" value="sss"/>
    <property type="match status" value="1"/>
</dbReference>
<evidence type="ECO:0000256" key="3">
    <source>
        <dbReference type="ARBA" id="ARBA00022692"/>
    </source>
</evidence>
<feature type="transmembrane region" description="Helical" evidence="8">
    <location>
        <begin position="631"/>
        <end position="654"/>
    </location>
</feature>
<sequence length="688" mass="73272">MVASTRVLPEGAGWAVVCGLGFFFAAFMIVLSFIQQRYTNRSIKDTDEFASASRSVKPGLVAAGICSAWTWSSTLLQSTAVTYRLGVSGGYWYAGGATIQILLCSIMACMIKLNAPFCSTFLEVLRVRWGKTLHCVFLFFALATNLLVSSQLVVGGSAVAGTLTGIPVLAAIWLIPLGVACYVLVGGMRATLLADYTHTVGLLIIIFFFFFKVWVTSPEIGSVSKMVTLLQASNDIPHNASSSPLTFLSQSGLVFGIINVIGNLGTVFCDQSYHQRSIASNPATAARAFLLGGSAWFAIPFLFSMTMGLSARALMYSGNPLMPLLTEADVTAGLAAPASGVALAGKGGAVAVLIILFLAVTSASSAQQVAVASVLTFDVYKPYIRPEATKREIFLMSHAGVIIWALVMSLFGTIFHYAGISLGWLYLAQGIIIAPAVVPIFCGLVWKRTNKTACLVGMIVGVISGVITWIVTAATLEGEVTVASTGKDYPTLAGNVVSLFMSAIITLIGSLMRPETEDHFVLTRAINAPEDVVERMNANSKRSSSGSPASPSTPFEEKTAFDSEKTAPSVGAVPYTTETIDYVKAAGLDANELRKTLRLTSWISVIASFVLCVLIPACLASRRVWNATGLAAYIWIGFIWLVWTTLAVGVLPIWESRHELAAILRGIGKDLSGKNGKYEETSEKAALS</sequence>
<feature type="transmembrane region" description="Helical" evidence="8">
    <location>
        <begin position="492"/>
        <end position="512"/>
    </location>
</feature>
<evidence type="ECO:0000313" key="10">
    <source>
        <dbReference type="Proteomes" id="UP000000561"/>
    </source>
</evidence>
<evidence type="ECO:0000313" key="9">
    <source>
        <dbReference type="EMBL" id="KIS67479.1"/>
    </source>
</evidence>
<keyword evidence="3 8" id="KW-0812">Transmembrane</keyword>
<accession>A0A0D1DT38</accession>
<dbReference type="InterPro" id="IPR001734">
    <property type="entry name" value="Na/solute_symporter"/>
</dbReference>
<dbReference type="STRING" id="237631.A0A0D1DT38"/>
<keyword evidence="10" id="KW-1185">Reference proteome</keyword>
<evidence type="ECO:0000256" key="2">
    <source>
        <dbReference type="ARBA" id="ARBA00006434"/>
    </source>
</evidence>
<dbReference type="PANTHER" id="PTHR46154:SF2">
    <property type="entry name" value="SOLUTE SYMPORTER FAMILY TRANSPORTER (AFU_ORTHOLOGUE AFUA_6G03200)"/>
    <property type="match status" value="1"/>
</dbReference>
<dbReference type="GO" id="GO:0005886">
    <property type="term" value="C:plasma membrane"/>
    <property type="evidence" value="ECO:0000318"/>
    <property type="project" value="GO_Central"/>
</dbReference>
<dbReference type="InterPro" id="IPR038377">
    <property type="entry name" value="Na/Glc_symporter_sf"/>
</dbReference>
<dbReference type="EMBL" id="CM003152">
    <property type="protein sequence ID" value="KIS67479.1"/>
    <property type="molecule type" value="Genomic_DNA"/>
</dbReference>
<evidence type="ECO:0000256" key="7">
    <source>
        <dbReference type="SAM" id="MobiDB-lite"/>
    </source>
</evidence>
<dbReference type="Pfam" id="PF00474">
    <property type="entry name" value="SSF"/>
    <property type="match status" value="1"/>
</dbReference>
<feature type="transmembrane region" description="Helical" evidence="8">
    <location>
        <begin position="289"/>
        <end position="314"/>
    </location>
</feature>
<evidence type="ECO:0000256" key="8">
    <source>
        <dbReference type="SAM" id="Phobius"/>
    </source>
</evidence>
<reference evidence="9 10" key="1">
    <citation type="journal article" date="2006" name="Nature">
        <title>Insights from the genome of the biotrophic fungal plant pathogen Ustilago maydis.</title>
        <authorList>
            <person name="Kamper J."/>
            <person name="Kahmann R."/>
            <person name="Bolker M."/>
            <person name="Ma L.J."/>
            <person name="Brefort T."/>
            <person name="Saville B.J."/>
            <person name="Banuett F."/>
            <person name="Kronstad J.W."/>
            <person name="Gold S.E."/>
            <person name="Muller O."/>
            <person name="Perlin M.H."/>
            <person name="Wosten H.A."/>
            <person name="de Vries R."/>
            <person name="Ruiz-Herrera J."/>
            <person name="Reynaga-Pena C.G."/>
            <person name="Snetselaar K."/>
            <person name="McCann M."/>
            <person name="Perez-Martin J."/>
            <person name="Feldbrugge M."/>
            <person name="Basse C.W."/>
            <person name="Steinberg G."/>
            <person name="Ibeas J.I."/>
            <person name="Holloman W."/>
            <person name="Guzman P."/>
            <person name="Farman M."/>
            <person name="Stajich J.E."/>
            <person name="Sentandreu R."/>
            <person name="Gonzalez-Prieto J.M."/>
            <person name="Kennell J.C."/>
            <person name="Molina L."/>
            <person name="Schirawski J."/>
            <person name="Mendoza-Mendoza A."/>
            <person name="Greilinger D."/>
            <person name="Munch K."/>
            <person name="Rossel N."/>
            <person name="Scherer M."/>
            <person name="Vranes M."/>
            <person name="Ladendorf O."/>
            <person name="Vincon V."/>
            <person name="Fuchs U."/>
            <person name="Sandrock B."/>
            <person name="Meng S."/>
            <person name="Ho E.C."/>
            <person name="Cahill M.J."/>
            <person name="Boyce K.J."/>
            <person name="Klose J."/>
            <person name="Klosterman S.J."/>
            <person name="Deelstra H.J."/>
            <person name="Ortiz-Castellanos L."/>
            <person name="Li W."/>
            <person name="Sanchez-Alonso P."/>
            <person name="Schreier P.H."/>
            <person name="Hauser-Hahn I."/>
            <person name="Vaupel M."/>
            <person name="Koopmann E."/>
            <person name="Friedrich G."/>
            <person name="Voss H."/>
            <person name="Schluter T."/>
            <person name="Margolis J."/>
            <person name="Platt D."/>
            <person name="Swimmer C."/>
            <person name="Gnirke A."/>
            <person name="Chen F."/>
            <person name="Vysotskaia V."/>
            <person name="Mannhaupt G."/>
            <person name="Guldener U."/>
            <person name="Munsterkotter M."/>
            <person name="Haase D."/>
            <person name="Oesterheld M."/>
            <person name="Mewes H.W."/>
            <person name="Mauceli E.W."/>
            <person name="DeCaprio D."/>
            <person name="Wade C.M."/>
            <person name="Butler J."/>
            <person name="Young S."/>
            <person name="Jaffe D.B."/>
            <person name="Calvo S."/>
            <person name="Nusbaum C."/>
            <person name="Galagan J."/>
            <person name="Birren B.W."/>
        </authorList>
    </citation>
    <scope>NUCLEOTIDE SEQUENCE [LARGE SCALE GENOMIC DNA]</scope>
    <source>
        <strain evidence="10">DSM 14603 / FGSC 9021 / UM521</strain>
    </source>
</reference>
<feature type="transmembrane region" description="Helical" evidence="8">
    <location>
        <begin position="247"/>
        <end position="268"/>
    </location>
</feature>
<evidence type="ECO:0000256" key="4">
    <source>
        <dbReference type="ARBA" id="ARBA00022989"/>
    </source>
</evidence>
<feature type="transmembrane region" description="Helical" evidence="8">
    <location>
        <begin position="166"/>
        <end position="185"/>
    </location>
</feature>
<dbReference type="Proteomes" id="UP000000561">
    <property type="component" value="Chromosome 13"/>
</dbReference>
<name>A0A0D1DT38_MYCMD</name>
<dbReference type="PROSITE" id="PS50283">
    <property type="entry name" value="NA_SOLUT_SYMP_3"/>
    <property type="match status" value="1"/>
</dbReference>
<dbReference type="RefSeq" id="XP_011390886.1">
    <property type="nucleotide sequence ID" value="XM_011392584.1"/>
</dbReference>
<feature type="transmembrane region" description="Helical" evidence="8">
    <location>
        <begin position="12"/>
        <end position="34"/>
    </location>
</feature>
<feature type="transmembrane region" description="Helical" evidence="8">
    <location>
        <begin position="393"/>
        <end position="418"/>
    </location>
</feature>
<dbReference type="CDD" id="cd11476">
    <property type="entry name" value="SLC5sbd_DUR3"/>
    <property type="match status" value="1"/>
</dbReference>
<dbReference type="InterPro" id="IPR031155">
    <property type="entry name" value="DUR"/>
</dbReference>